<keyword evidence="2" id="KW-0812">Transmembrane</keyword>
<keyword evidence="2" id="KW-1133">Transmembrane helix</keyword>
<accession>A0A2W2GFT3</accession>
<organism evidence="3 4">
    <name type="scientific">Spongiactinospora gelatinilytica</name>
    <dbReference type="NCBI Taxonomy" id="2666298"/>
    <lineage>
        <taxon>Bacteria</taxon>
        <taxon>Bacillati</taxon>
        <taxon>Actinomycetota</taxon>
        <taxon>Actinomycetes</taxon>
        <taxon>Streptosporangiales</taxon>
        <taxon>Streptosporangiaceae</taxon>
        <taxon>Spongiactinospora</taxon>
    </lineage>
</organism>
<dbReference type="RefSeq" id="WP_111169197.1">
    <property type="nucleotide sequence ID" value="NZ_POUA01000173.1"/>
</dbReference>
<evidence type="ECO:0000313" key="3">
    <source>
        <dbReference type="EMBL" id="PZG41419.1"/>
    </source>
</evidence>
<keyword evidence="2" id="KW-0472">Membrane</keyword>
<dbReference type="Proteomes" id="UP000248544">
    <property type="component" value="Unassembled WGS sequence"/>
</dbReference>
<evidence type="ECO:0000256" key="1">
    <source>
        <dbReference type="SAM" id="MobiDB-lite"/>
    </source>
</evidence>
<reference evidence="3 4" key="1">
    <citation type="submission" date="2018-01" db="EMBL/GenBank/DDBJ databases">
        <title>Draft genome sequence of Sphaerisporangium sp. 7K107.</title>
        <authorList>
            <person name="Sahin N."/>
            <person name="Saygin H."/>
            <person name="Ay H."/>
        </authorList>
    </citation>
    <scope>NUCLEOTIDE SEQUENCE [LARGE SCALE GENOMIC DNA]</scope>
    <source>
        <strain evidence="3 4">7K107</strain>
    </source>
</reference>
<gene>
    <name evidence="3" type="ORF">C1I98_21300</name>
</gene>
<keyword evidence="4" id="KW-1185">Reference proteome</keyword>
<evidence type="ECO:0000256" key="2">
    <source>
        <dbReference type="SAM" id="Phobius"/>
    </source>
</evidence>
<protein>
    <submittedName>
        <fullName evidence="3">Uncharacterized protein</fullName>
    </submittedName>
</protein>
<comment type="caution">
    <text evidence="3">The sequence shown here is derived from an EMBL/GenBank/DDBJ whole genome shotgun (WGS) entry which is preliminary data.</text>
</comment>
<proteinExistence type="predicted"/>
<feature type="transmembrane region" description="Helical" evidence="2">
    <location>
        <begin position="73"/>
        <end position="91"/>
    </location>
</feature>
<dbReference type="EMBL" id="POUA01000173">
    <property type="protein sequence ID" value="PZG41419.1"/>
    <property type="molecule type" value="Genomic_DNA"/>
</dbReference>
<dbReference type="AlphaFoldDB" id="A0A2W2GFT3"/>
<feature type="region of interest" description="Disordered" evidence="1">
    <location>
        <begin position="19"/>
        <end position="67"/>
    </location>
</feature>
<sequence>MLDRARIPVRHHLAYLAARQKAEATARRSGAGASTATARDPGGPDDRMEGERPPEGSPPPAVRPTRAPRPRGLWLLLLAGAVAAGVAVPAANRVADPRPDGPPRPCDRFEVTAQTLSVRDPQGTQTGEYFRRGEILTVRLRENASGARYWYVTSDHGLEGWVFPSPQWWRPVCGTP</sequence>
<feature type="compositionally biased region" description="Basic and acidic residues" evidence="1">
    <location>
        <begin position="42"/>
        <end position="54"/>
    </location>
</feature>
<evidence type="ECO:0000313" key="4">
    <source>
        <dbReference type="Proteomes" id="UP000248544"/>
    </source>
</evidence>
<name>A0A2W2GFT3_9ACTN</name>